<reference evidence="4 5" key="1">
    <citation type="submission" date="2023-12" db="EMBL/GenBank/DDBJ databases">
        <title>Blastococcus brunescens sp. nov., an actonobacterium isolated from sandstone collected in sahara desert.</title>
        <authorList>
            <person name="Gtari M."/>
            <person name="Ghodhbane F."/>
        </authorList>
    </citation>
    <scope>NUCLEOTIDE SEQUENCE [LARGE SCALE GENOMIC DNA]</scope>
    <source>
        <strain evidence="4 5">BMG 8361</strain>
    </source>
</reference>
<dbReference type="Gene3D" id="1.10.150.20">
    <property type="entry name" value="5' to 3' exonuclease, C-terminal subdomain"/>
    <property type="match status" value="1"/>
</dbReference>
<accession>A0ABZ1AX00</accession>
<evidence type="ECO:0000256" key="2">
    <source>
        <dbReference type="ARBA" id="ARBA00023204"/>
    </source>
</evidence>
<keyword evidence="5" id="KW-1185">Reference proteome</keyword>
<dbReference type="SUPFAM" id="SSF47781">
    <property type="entry name" value="RuvA domain 2-like"/>
    <property type="match status" value="1"/>
</dbReference>
<dbReference type="InterPro" id="IPR010994">
    <property type="entry name" value="RuvA_2-like"/>
</dbReference>
<dbReference type="EMBL" id="CP141261">
    <property type="protein sequence ID" value="WRL61913.1"/>
    <property type="molecule type" value="Genomic_DNA"/>
</dbReference>
<name>A0ABZ1AX00_9ACTN</name>
<organism evidence="4 5">
    <name type="scientific">Blastococcus brunescens</name>
    <dbReference type="NCBI Taxonomy" id="1564165"/>
    <lineage>
        <taxon>Bacteria</taxon>
        <taxon>Bacillati</taxon>
        <taxon>Actinomycetota</taxon>
        <taxon>Actinomycetes</taxon>
        <taxon>Geodermatophilales</taxon>
        <taxon>Geodermatophilaceae</taxon>
        <taxon>Blastococcus</taxon>
    </lineage>
</organism>
<sequence>MKQFGSLKRLRAATVEELTAVPGIGRRTAEAVQAAIALPAGEDPAQVGTDDLAETTTAPQGPAERGAARDGSGHTAEVGRVAS</sequence>
<evidence type="ECO:0000256" key="1">
    <source>
        <dbReference type="ARBA" id="ARBA00022763"/>
    </source>
</evidence>
<evidence type="ECO:0000313" key="5">
    <source>
        <dbReference type="Proteomes" id="UP001324287"/>
    </source>
</evidence>
<dbReference type="Proteomes" id="UP001324287">
    <property type="component" value="Chromosome"/>
</dbReference>
<keyword evidence="1" id="KW-0227">DNA damage</keyword>
<evidence type="ECO:0000256" key="3">
    <source>
        <dbReference type="SAM" id="MobiDB-lite"/>
    </source>
</evidence>
<dbReference type="Pfam" id="PF00633">
    <property type="entry name" value="HHH"/>
    <property type="match status" value="1"/>
</dbReference>
<feature type="region of interest" description="Disordered" evidence="3">
    <location>
        <begin position="40"/>
        <end position="83"/>
    </location>
</feature>
<protein>
    <submittedName>
        <fullName evidence="4">Helix-hairpin-helix domain-containing protein</fullName>
    </submittedName>
</protein>
<dbReference type="RefSeq" id="WP_324273272.1">
    <property type="nucleotide sequence ID" value="NZ_CP141261.1"/>
</dbReference>
<gene>
    <name evidence="4" type="ORF">U6N30_17610</name>
</gene>
<evidence type="ECO:0000313" key="4">
    <source>
        <dbReference type="EMBL" id="WRL61913.1"/>
    </source>
</evidence>
<keyword evidence="2" id="KW-0234">DNA repair</keyword>
<dbReference type="InterPro" id="IPR000445">
    <property type="entry name" value="HhH_motif"/>
</dbReference>
<proteinExistence type="predicted"/>